<feature type="domain" description="UspA" evidence="2">
    <location>
        <begin position="3"/>
        <end position="138"/>
    </location>
</feature>
<evidence type="ECO:0000256" key="1">
    <source>
        <dbReference type="ARBA" id="ARBA00008791"/>
    </source>
</evidence>
<gene>
    <name evidence="3" type="ORF">SAMN04488556_3978</name>
</gene>
<dbReference type="SUPFAM" id="SSF52402">
    <property type="entry name" value="Adenine nucleotide alpha hydrolases-like"/>
    <property type="match status" value="1"/>
</dbReference>
<dbReference type="PANTHER" id="PTHR46268:SF6">
    <property type="entry name" value="UNIVERSAL STRESS PROTEIN UP12"/>
    <property type="match status" value="1"/>
</dbReference>
<reference evidence="4" key="1">
    <citation type="submission" date="2016-10" db="EMBL/GenBank/DDBJ databases">
        <authorList>
            <person name="Varghese N."/>
            <person name="Submissions S."/>
        </authorList>
    </citation>
    <scope>NUCLEOTIDE SEQUENCE [LARGE SCALE GENOMIC DNA]</scope>
    <source>
        <strain evidence="4">DSM 22427</strain>
    </source>
</reference>
<protein>
    <submittedName>
        <fullName evidence="3">Nucleotide-binding universal stress protein, UspA family</fullName>
    </submittedName>
</protein>
<dbReference type="InterPro" id="IPR006016">
    <property type="entry name" value="UspA"/>
</dbReference>
<dbReference type="AlphaFoldDB" id="A0A1I6UP18"/>
<evidence type="ECO:0000313" key="4">
    <source>
        <dbReference type="Proteomes" id="UP000199199"/>
    </source>
</evidence>
<dbReference type="OrthoDB" id="307404at2157"/>
<keyword evidence="4" id="KW-1185">Reference proteome</keyword>
<name>A0A1I6UP18_9EURY</name>
<dbReference type="RefSeq" id="WP_092907304.1">
    <property type="nucleotide sequence ID" value="NZ_FOZS01000005.1"/>
</dbReference>
<dbReference type="CDD" id="cd00293">
    <property type="entry name" value="USP-like"/>
    <property type="match status" value="1"/>
</dbReference>
<dbReference type="PANTHER" id="PTHR46268">
    <property type="entry name" value="STRESS RESPONSE PROTEIN NHAX"/>
    <property type="match status" value="1"/>
</dbReference>
<evidence type="ECO:0000259" key="2">
    <source>
        <dbReference type="Pfam" id="PF00582"/>
    </source>
</evidence>
<organism evidence="3 4">
    <name type="scientific">Halostagnicola kamekurae</name>
    <dbReference type="NCBI Taxonomy" id="619731"/>
    <lineage>
        <taxon>Archaea</taxon>
        <taxon>Methanobacteriati</taxon>
        <taxon>Methanobacteriota</taxon>
        <taxon>Stenosarchaea group</taxon>
        <taxon>Halobacteria</taxon>
        <taxon>Halobacteriales</taxon>
        <taxon>Natrialbaceae</taxon>
        <taxon>Halostagnicola</taxon>
    </lineage>
</organism>
<dbReference type="Pfam" id="PF00582">
    <property type="entry name" value="Usp"/>
    <property type="match status" value="1"/>
</dbReference>
<evidence type="ECO:0000313" key="3">
    <source>
        <dbReference type="EMBL" id="SFT03190.1"/>
    </source>
</evidence>
<comment type="similarity">
    <text evidence="1">Belongs to the universal stress protein A family.</text>
</comment>
<sequence length="144" mass="15180">MVIVAAVDRSDPHEGVVEEANKLAVAFEKPLHVVHVLNRGSFLKLERASVEKEGESVPVDKVRSMAKEIAADATDGITPDAEAVGLVGDPADKVVEYADQNDASYIVVGGRKRSPVGKALFGSVTQSILLDTSRPVVTITDGSS</sequence>
<accession>A0A1I6UP18</accession>
<dbReference type="Proteomes" id="UP000199199">
    <property type="component" value="Unassembled WGS sequence"/>
</dbReference>
<dbReference type="EMBL" id="FOZS01000005">
    <property type="protein sequence ID" value="SFT03190.1"/>
    <property type="molecule type" value="Genomic_DNA"/>
</dbReference>
<dbReference type="Gene3D" id="3.40.50.620">
    <property type="entry name" value="HUPs"/>
    <property type="match status" value="1"/>
</dbReference>
<dbReference type="InterPro" id="IPR014729">
    <property type="entry name" value="Rossmann-like_a/b/a_fold"/>
</dbReference>
<proteinExistence type="inferred from homology"/>